<proteinExistence type="predicted"/>
<sequence>MFAYVRGHECLKRMATLTASAETVESFCSDGSTRGSIMASTTDFAYYFNDGKFYLLVAVGELVTTEHLKCAISDIEKGIRSWDTNLINCNLDQELKLFVSRHSVRFSSDVQGQKVLHHKSSILETVVLINPSDEALSTEVRSLILDTARHKLLVLAGQCFENTGELILQSGSFSFFNFIDIFTDQEIGELLSTIHPANKASLTVSCPKHGDWKNSNLDKHRLQDFININLNSVIILPEMEGLSEFTEYLSESVEVPSPFDMLEPPSSGGFLKLSKPCCYIFPGGRGDSALFAVNGFNMLVNGGSDRKSCFWKLVRHLDRIDSILLTHIGDDSLPGINSMLQRKTAELEEEQSQGSTANSEWMKNMISPDLGVVFLNLPQTLQNPEPNYRVRRNIEEATLTLQYLSKLSLKPKPLQRNLGNTIEPIILFQKMGVGKLEMYVLNPAKNSKELQYFMKQWTDTEKDKASILLPNGNESELPISYLSSISSLIVWHPSNQSEKIVRVLFPGNATQYSILEGLEKLKHLDFLKHPIATEKELSSNMEPALKQAKTKHKIESKGSLKSLSKASPIKGILKSSKDVSEKAKNYSDGTLEASLKTEKKIKTLAKHAKIMEKETKTEQTSLIGSPSKKKASIKPEIIPKTSKKTTKVVKNNEADKKEESTEKRKSHNFTAQSDEKATNEKLKKEEVRKKGKKKDIRKGYPLKEHRKAEKKELTKDEKDVKTDSKKPANLDNNSHISDVKKSAPKLKAPIQVKTPSSPAKSKEKSMSKSSKKDAEKPMVVAAFGTVSVKTASIASTINKQAMNAERSVMSSPEDLTKDFETLKAENIGKCDESLSQSKTETSEQEVIIQHVEIICKELAESLDESITTVEADEECVEVEPKKKTNVQQIHSEKSEDDGTGLEESSDVGDYEEKRHTENVDEQERHMNTQFKAEEILVEYYKRETWETEYKKHDKESERQNLVVHSPIQPSGSVSPTVSIHDETLPGVLESEMASDDDNQDEPPEEYTTSGHTQSTIEISSIPTPMDEMLTPRDVMSDETANDETEYPPEDSEKYGISGGCDKKKYSPFKDAPELDNSKSDDTECHHYHASASTISPPSSLEEDKSCKAFYSKHIGDFFLDPGSLIYATATLLLEQSPSEVQNFRNDDINKDTSSPVKPATILTLSSGIMDSSHSPEDKTLEVTPQSPGHTPYYQSPVEEMIEDISPEQVTNNQSPIIVEVTSDKENTIRDASPTDQAFPISLIGRVSTPECSPAACGSTSMNEGKSQFDDRPVGQIKCYNKKSEESKMSISEGTTS</sequence>
<comment type="caution">
    <text evidence="1">The sequence shown here is derived from an EMBL/GenBank/DDBJ whole genome shotgun (WGS) entry which is preliminary data.</text>
</comment>
<gene>
    <name evidence="1" type="ORF">PDJAM_G00167740</name>
</gene>
<feature type="non-terminal residue" evidence="1">
    <location>
        <position position="1296"/>
    </location>
</feature>
<name>A0ACC5ZM12_9TELE</name>
<evidence type="ECO:0000313" key="1">
    <source>
        <dbReference type="EMBL" id="MCJ8748700.1"/>
    </source>
</evidence>
<organism evidence="1 2">
    <name type="scientific">Pangasius djambal</name>
    <dbReference type="NCBI Taxonomy" id="1691987"/>
    <lineage>
        <taxon>Eukaryota</taxon>
        <taxon>Metazoa</taxon>
        <taxon>Chordata</taxon>
        <taxon>Craniata</taxon>
        <taxon>Vertebrata</taxon>
        <taxon>Euteleostomi</taxon>
        <taxon>Actinopterygii</taxon>
        <taxon>Neopterygii</taxon>
        <taxon>Teleostei</taxon>
        <taxon>Ostariophysi</taxon>
        <taxon>Siluriformes</taxon>
        <taxon>Pangasiidae</taxon>
        <taxon>Pangasius</taxon>
    </lineage>
</organism>
<dbReference type="EMBL" id="CM041001">
    <property type="protein sequence ID" value="MCJ8748700.1"/>
    <property type="molecule type" value="Genomic_DNA"/>
</dbReference>
<dbReference type="Proteomes" id="UP000830395">
    <property type="component" value="Chromosome 27"/>
</dbReference>
<protein>
    <submittedName>
        <fullName evidence="1">Uncharacterized protein</fullName>
    </submittedName>
</protein>
<reference evidence="1" key="1">
    <citation type="submission" date="2020-02" db="EMBL/GenBank/DDBJ databases">
        <title>Genome sequencing of the panga catfish, Pangasius djambal.</title>
        <authorList>
            <person name="Wen M."/>
            <person name="Zahm M."/>
            <person name="Roques C."/>
            <person name="Cabau C."/>
            <person name="Klopp C."/>
            <person name="Donnadieu C."/>
            <person name="Jouanno E."/>
            <person name="Avarre J.-C."/>
            <person name="Campet M."/>
            <person name="Ha T."/>
            <person name="Dugue R."/>
            <person name="Lampietro C."/>
            <person name="Louis A."/>
            <person name="Herpin A."/>
            <person name="Echchiki A."/>
            <person name="Berthelot C."/>
            <person name="Parey E."/>
            <person name="Roest-Crollius H."/>
            <person name="Braasch I."/>
            <person name="Postlethwait J.H."/>
            <person name="Bobe J."/>
            <person name="Montfort J."/>
            <person name="Bouchez O."/>
            <person name="Begum T."/>
            <person name="Schartl M."/>
            <person name="Gustiano R."/>
            <person name="Guiguen Y."/>
        </authorList>
    </citation>
    <scope>NUCLEOTIDE SEQUENCE</scope>
    <source>
        <strain evidence="1">Pdj_M5554</strain>
    </source>
</reference>
<evidence type="ECO:0000313" key="2">
    <source>
        <dbReference type="Proteomes" id="UP000830395"/>
    </source>
</evidence>
<keyword evidence="2" id="KW-1185">Reference proteome</keyword>
<accession>A0ACC5ZM12</accession>